<dbReference type="InterPro" id="IPR013325">
    <property type="entry name" value="RNA_pol_sigma_r2"/>
</dbReference>
<protein>
    <submittedName>
        <fullName evidence="8">SigE family RNA polymerase sigma factor</fullName>
    </submittedName>
</protein>
<dbReference type="InterPro" id="IPR014284">
    <property type="entry name" value="RNA_pol_sigma-70_dom"/>
</dbReference>
<feature type="domain" description="RNA polymerase sigma factor 70 region 4 type 2" evidence="7">
    <location>
        <begin position="98"/>
        <end position="150"/>
    </location>
</feature>
<keyword evidence="5" id="KW-0804">Transcription</keyword>
<keyword evidence="4" id="KW-0238">DNA-binding</keyword>
<dbReference type="SUPFAM" id="SSF88659">
    <property type="entry name" value="Sigma3 and sigma4 domains of RNA polymerase sigma factors"/>
    <property type="match status" value="1"/>
</dbReference>
<dbReference type="EMBL" id="JBHSQI010000009">
    <property type="protein sequence ID" value="MFC6154767.1"/>
    <property type="molecule type" value="Genomic_DNA"/>
</dbReference>
<dbReference type="InterPro" id="IPR007627">
    <property type="entry name" value="RNA_pol_sigma70_r2"/>
</dbReference>
<keyword evidence="3" id="KW-0731">Sigma factor</keyword>
<evidence type="ECO:0000259" key="7">
    <source>
        <dbReference type="Pfam" id="PF08281"/>
    </source>
</evidence>
<keyword evidence="9" id="KW-1185">Reference proteome</keyword>
<proteinExistence type="inferred from homology"/>
<dbReference type="Pfam" id="PF08281">
    <property type="entry name" value="Sigma70_r4_2"/>
    <property type="match status" value="1"/>
</dbReference>
<dbReference type="RefSeq" id="WP_128219184.1">
    <property type="nucleotide sequence ID" value="NZ_CP034929.1"/>
</dbReference>
<dbReference type="InterPro" id="IPR013324">
    <property type="entry name" value="RNA_pol_sigma_r3/r4-like"/>
</dbReference>
<keyword evidence="2" id="KW-0805">Transcription regulation</keyword>
<dbReference type="SUPFAM" id="SSF88946">
    <property type="entry name" value="Sigma2 domain of RNA polymerase sigma factors"/>
    <property type="match status" value="1"/>
</dbReference>
<dbReference type="InterPro" id="IPR036388">
    <property type="entry name" value="WH-like_DNA-bd_sf"/>
</dbReference>
<feature type="domain" description="RNA polymerase sigma-70 region 2" evidence="6">
    <location>
        <begin position="15"/>
        <end position="75"/>
    </location>
</feature>
<dbReference type="Proteomes" id="UP001596098">
    <property type="component" value="Unassembled WGS sequence"/>
</dbReference>
<dbReference type="Gene3D" id="1.10.10.10">
    <property type="entry name" value="Winged helix-like DNA-binding domain superfamily/Winged helix DNA-binding domain"/>
    <property type="match status" value="1"/>
</dbReference>
<name>A0ABW1R0L3_9ACTN</name>
<dbReference type="NCBIfam" id="TIGR02937">
    <property type="entry name" value="sigma70-ECF"/>
    <property type="match status" value="1"/>
</dbReference>
<dbReference type="Gene3D" id="1.10.1740.10">
    <property type="match status" value="1"/>
</dbReference>
<dbReference type="CDD" id="cd06171">
    <property type="entry name" value="Sigma70_r4"/>
    <property type="match status" value="1"/>
</dbReference>
<reference evidence="9" key="1">
    <citation type="journal article" date="2019" name="Int. J. Syst. Evol. Microbiol.">
        <title>The Global Catalogue of Microorganisms (GCM) 10K type strain sequencing project: providing services to taxonomists for standard genome sequencing and annotation.</title>
        <authorList>
            <consortium name="The Broad Institute Genomics Platform"/>
            <consortium name="The Broad Institute Genome Sequencing Center for Infectious Disease"/>
            <person name="Wu L."/>
            <person name="Ma J."/>
        </authorList>
    </citation>
    <scope>NUCLEOTIDE SEQUENCE [LARGE SCALE GENOMIC DNA]</scope>
    <source>
        <strain evidence="9">DFY28</strain>
    </source>
</reference>
<evidence type="ECO:0000256" key="5">
    <source>
        <dbReference type="ARBA" id="ARBA00023163"/>
    </source>
</evidence>
<sequence length="170" mass="18677">MVDEAAFREFAQARTPPLHRAAFLLCGNHHEAEDLVQETLAKVYVAWGRRGVDNPAAYARTVLTRTFISSRRKASSTERPTEWLPETATVGSDTAALMDLMDELRALAPVDRAVVVMRYLDDASVRDTAQALKLSEQAVRTRSSRALARLRTVLSAGVDDVAPIARGGTR</sequence>
<evidence type="ECO:0000256" key="2">
    <source>
        <dbReference type="ARBA" id="ARBA00023015"/>
    </source>
</evidence>
<comment type="caution">
    <text evidence="8">The sequence shown here is derived from an EMBL/GenBank/DDBJ whole genome shotgun (WGS) entry which is preliminary data.</text>
</comment>
<organism evidence="8 9">
    <name type="scientific">Nocardioides yefusunii</name>
    <dbReference type="NCBI Taxonomy" id="2500546"/>
    <lineage>
        <taxon>Bacteria</taxon>
        <taxon>Bacillati</taxon>
        <taxon>Actinomycetota</taxon>
        <taxon>Actinomycetes</taxon>
        <taxon>Propionibacteriales</taxon>
        <taxon>Nocardioidaceae</taxon>
        <taxon>Nocardioides</taxon>
    </lineage>
</organism>
<evidence type="ECO:0000256" key="3">
    <source>
        <dbReference type="ARBA" id="ARBA00023082"/>
    </source>
</evidence>
<dbReference type="PANTHER" id="PTHR43133:SF50">
    <property type="entry name" value="ECF RNA POLYMERASE SIGMA FACTOR SIGM"/>
    <property type="match status" value="1"/>
</dbReference>
<evidence type="ECO:0000313" key="8">
    <source>
        <dbReference type="EMBL" id="MFC6154767.1"/>
    </source>
</evidence>
<evidence type="ECO:0000256" key="1">
    <source>
        <dbReference type="ARBA" id="ARBA00010641"/>
    </source>
</evidence>
<dbReference type="InterPro" id="IPR039425">
    <property type="entry name" value="RNA_pol_sigma-70-like"/>
</dbReference>
<evidence type="ECO:0000313" key="9">
    <source>
        <dbReference type="Proteomes" id="UP001596098"/>
    </source>
</evidence>
<comment type="similarity">
    <text evidence="1">Belongs to the sigma-70 factor family. ECF subfamily.</text>
</comment>
<dbReference type="Pfam" id="PF04542">
    <property type="entry name" value="Sigma70_r2"/>
    <property type="match status" value="1"/>
</dbReference>
<dbReference type="PANTHER" id="PTHR43133">
    <property type="entry name" value="RNA POLYMERASE ECF-TYPE SIGMA FACTO"/>
    <property type="match status" value="1"/>
</dbReference>
<accession>A0ABW1R0L3</accession>
<gene>
    <name evidence="8" type="ORF">ACFPWU_13945</name>
</gene>
<evidence type="ECO:0000259" key="6">
    <source>
        <dbReference type="Pfam" id="PF04542"/>
    </source>
</evidence>
<evidence type="ECO:0000256" key="4">
    <source>
        <dbReference type="ARBA" id="ARBA00023125"/>
    </source>
</evidence>
<dbReference type="InterPro" id="IPR013249">
    <property type="entry name" value="RNA_pol_sigma70_r4_t2"/>
</dbReference>